<proteinExistence type="predicted"/>
<organism evidence="2 3">
    <name type="scientific">Pelagomonas calceolata</name>
    <dbReference type="NCBI Taxonomy" id="35677"/>
    <lineage>
        <taxon>Eukaryota</taxon>
        <taxon>Sar</taxon>
        <taxon>Stramenopiles</taxon>
        <taxon>Ochrophyta</taxon>
        <taxon>Pelagophyceae</taxon>
        <taxon>Pelagomonadales</taxon>
        <taxon>Pelagomonadaceae</taxon>
        <taxon>Pelagomonas</taxon>
    </lineage>
</organism>
<evidence type="ECO:0000256" key="1">
    <source>
        <dbReference type="SAM" id="MobiDB-lite"/>
    </source>
</evidence>
<accession>A0A8J2SPJ1</accession>
<comment type="caution">
    <text evidence="2">The sequence shown here is derived from an EMBL/GenBank/DDBJ whole genome shotgun (WGS) entry which is preliminary data.</text>
</comment>
<dbReference type="Proteomes" id="UP000789595">
    <property type="component" value="Unassembled WGS sequence"/>
</dbReference>
<evidence type="ECO:0000313" key="3">
    <source>
        <dbReference type="Proteomes" id="UP000789595"/>
    </source>
</evidence>
<sequence>MPPRAGRTAKKGKRGKKPRAAKKQTQKTTTKTTATKGKKKKAPPSNAFVASKYKDSEGKRVIYFNAYDAADLKDSAEYWEVTALPEGCSTPDGYIRVRFEDGSVSHYDPGLLTPRFVHLDEGTLVDVRGYDVRYRAPKWEIVESNAADQVYVVNKEGATDDSEEMAVDFKSVRQRPRFFPDNPEYYGRSKQPTKEHPDYVFSWVFRKMMFSKRNREAGIASGSLAPRKRDDEQGYLHHPTTMYNQQYQKDHAEQIKEQKAKYEPYCCFCGRACKVSACNCGGKGTGKRQLAQLVRQTLRLALTDGLGGELTDENCRLLTGFPAGEVQQILQAAIPDDVNIEELLEKKCVQRGLPYPSCVIHKDHIKAVAQWLSELGQKPGWNHDKTPNDALRLINRIENLQYLIWRANLDKGAAYTEAIRKDLADYEKCFYSAAQLKKRDVLRRKYLPLSKVLANVKAWAARRGGARAWRPIGVPELSHSPREVGKLMAL</sequence>
<feature type="compositionally biased region" description="Basic residues" evidence="1">
    <location>
        <begin position="7"/>
        <end position="25"/>
    </location>
</feature>
<feature type="compositionally biased region" description="Low complexity" evidence="1">
    <location>
        <begin position="26"/>
        <end position="35"/>
    </location>
</feature>
<evidence type="ECO:0000313" key="2">
    <source>
        <dbReference type="EMBL" id="CAH0374661.1"/>
    </source>
</evidence>
<reference evidence="2" key="1">
    <citation type="submission" date="2021-11" db="EMBL/GenBank/DDBJ databases">
        <authorList>
            <consortium name="Genoscope - CEA"/>
            <person name="William W."/>
        </authorList>
    </citation>
    <scope>NUCLEOTIDE SEQUENCE</scope>
</reference>
<feature type="region of interest" description="Disordered" evidence="1">
    <location>
        <begin position="1"/>
        <end position="47"/>
    </location>
</feature>
<keyword evidence="3" id="KW-1185">Reference proteome</keyword>
<protein>
    <submittedName>
        <fullName evidence="2">Uncharacterized protein</fullName>
    </submittedName>
</protein>
<dbReference type="EMBL" id="CAKKNE010000004">
    <property type="protein sequence ID" value="CAH0374661.1"/>
    <property type="molecule type" value="Genomic_DNA"/>
</dbReference>
<gene>
    <name evidence="2" type="ORF">PECAL_4P19590</name>
</gene>
<dbReference type="AlphaFoldDB" id="A0A8J2SPJ1"/>
<name>A0A8J2SPJ1_9STRA</name>